<dbReference type="EMBL" id="KZ678130">
    <property type="protein sequence ID" value="PSN71973.1"/>
    <property type="molecule type" value="Genomic_DNA"/>
</dbReference>
<name>A0A2T2P2X3_CORCC</name>
<dbReference type="AlphaFoldDB" id="A0A2T2P2X3"/>
<dbReference type="PANTHER" id="PTHR37331">
    <property type="entry name" value="YALI0F11671P"/>
    <property type="match status" value="1"/>
</dbReference>
<feature type="region of interest" description="Disordered" evidence="1">
    <location>
        <begin position="103"/>
        <end position="158"/>
    </location>
</feature>
<organism evidence="2 3">
    <name type="scientific">Corynespora cassiicola Philippines</name>
    <dbReference type="NCBI Taxonomy" id="1448308"/>
    <lineage>
        <taxon>Eukaryota</taxon>
        <taxon>Fungi</taxon>
        <taxon>Dikarya</taxon>
        <taxon>Ascomycota</taxon>
        <taxon>Pezizomycotina</taxon>
        <taxon>Dothideomycetes</taxon>
        <taxon>Pleosporomycetidae</taxon>
        <taxon>Pleosporales</taxon>
        <taxon>Corynesporascaceae</taxon>
        <taxon>Corynespora</taxon>
    </lineage>
</organism>
<protein>
    <submittedName>
        <fullName evidence="2">Uncharacterized protein</fullName>
    </submittedName>
</protein>
<evidence type="ECO:0000256" key="1">
    <source>
        <dbReference type="SAM" id="MobiDB-lite"/>
    </source>
</evidence>
<evidence type="ECO:0000313" key="2">
    <source>
        <dbReference type="EMBL" id="PSN71973.1"/>
    </source>
</evidence>
<reference evidence="2 3" key="1">
    <citation type="journal article" date="2018" name="Front. Microbiol.">
        <title>Genome-Wide Analysis of Corynespora cassiicola Leaf Fall Disease Putative Effectors.</title>
        <authorList>
            <person name="Lopez D."/>
            <person name="Ribeiro S."/>
            <person name="Label P."/>
            <person name="Fumanal B."/>
            <person name="Venisse J.S."/>
            <person name="Kohler A."/>
            <person name="de Oliveira R.R."/>
            <person name="Labutti K."/>
            <person name="Lipzen A."/>
            <person name="Lail K."/>
            <person name="Bauer D."/>
            <person name="Ohm R.A."/>
            <person name="Barry K.W."/>
            <person name="Spatafora J."/>
            <person name="Grigoriev I.V."/>
            <person name="Martin F.M."/>
            <person name="Pujade-Renaud V."/>
        </authorList>
    </citation>
    <scope>NUCLEOTIDE SEQUENCE [LARGE SCALE GENOMIC DNA]</scope>
    <source>
        <strain evidence="2 3">Philippines</strain>
    </source>
</reference>
<dbReference type="OrthoDB" id="5397701at2759"/>
<dbReference type="STRING" id="1448308.A0A2T2P2X3"/>
<dbReference type="Proteomes" id="UP000240883">
    <property type="component" value="Unassembled WGS sequence"/>
</dbReference>
<evidence type="ECO:0000313" key="3">
    <source>
        <dbReference type="Proteomes" id="UP000240883"/>
    </source>
</evidence>
<dbReference type="PANTHER" id="PTHR37331:SF1">
    <property type="entry name" value="YALI0F11671P"/>
    <property type="match status" value="1"/>
</dbReference>
<proteinExistence type="predicted"/>
<accession>A0A2T2P2X3</accession>
<keyword evidence="3" id="KW-1185">Reference proteome</keyword>
<sequence length="244" mass="26149">MFSRTATRSTRTLFSSPAQTLHLRARPLSTLPNNPHIYAHPDPVNPSRHILSLLPTTPPTPSLALGTTTALPPTPNSFTTNPNFLRILSSVLAQHAHADPTARQQAAVFASSHGSPFLSAPSHQQQQQQKNKRRRSDDGSGGASNQSGVGGAGRGGYIHVSDVRAPPDWGRIAEPEDIFGSLEVDGRGEFVGGGHDGEGSGVGNWQDSGTYRVITREGILGLTDFLRGRVVERLRELEKEGRTG</sequence>
<gene>
    <name evidence="2" type="ORF">BS50DRAFT_672860</name>
</gene>